<name>A0A0F8XK50_9ZZZZ</name>
<dbReference type="EMBL" id="LAZR01058716">
    <property type="protein sequence ID" value="KKK69298.1"/>
    <property type="molecule type" value="Genomic_DNA"/>
</dbReference>
<gene>
    <name evidence="1" type="ORF">LCGC14_2935410</name>
</gene>
<proteinExistence type="predicted"/>
<comment type="caution">
    <text evidence="1">The sequence shown here is derived from an EMBL/GenBank/DDBJ whole genome shotgun (WGS) entry which is preliminary data.</text>
</comment>
<dbReference type="AlphaFoldDB" id="A0A0F8XK50"/>
<evidence type="ECO:0000313" key="1">
    <source>
        <dbReference type="EMBL" id="KKK69298.1"/>
    </source>
</evidence>
<sequence>YDTIHADWVTNGSPSQFDRMGSWGGALYRVADPSQEYPDFYQARSDVATEFNDDSASNSPSQRGWWLQNRSYGMITAWWTHKGAPHTRLRRYQGNKLKPEDTV</sequence>
<reference evidence="1" key="1">
    <citation type="journal article" date="2015" name="Nature">
        <title>Complex archaea that bridge the gap between prokaryotes and eukaryotes.</title>
        <authorList>
            <person name="Spang A."/>
            <person name="Saw J.H."/>
            <person name="Jorgensen S.L."/>
            <person name="Zaremba-Niedzwiedzka K."/>
            <person name="Martijn J."/>
            <person name="Lind A.E."/>
            <person name="van Eijk R."/>
            <person name="Schleper C."/>
            <person name="Guy L."/>
            <person name="Ettema T.J."/>
        </authorList>
    </citation>
    <scope>NUCLEOTIDE SEQUENCE</scope>
</reference>
<feature type="non-terminal residue" evidence="1">
    <location>
        <position position="1"/>
    </location>
</feature>
<protein>
    <submittedName>
        <fullName evidence="1">Uncharacterized protein</fullName>
    </submittedName>
</protein>
<accession>A0A0F8XK50</accession>
<organism evidence="1">
    <name type="scientific">marine sediment metagenome</name>
    <dbReference type="NCBI Taxonomy" id="412755"/>
    <lineage>
        <taxon>unclassified sequences</taxon>
        <taxon>metagenomes</taxon>
        <taxon>ecological metagenomes</taxon>
    </lineage>
</organism>